<dbReference type="AlphaFoldDB" id="A0AAW0E6E6"/>
<evidence type="ECO:0000313" key="3">
    <source>
        <dbReference type="EMBL" id="KAK7058623.1"/>
    </source>
</evidence>
<evidence type="ECO:0000256" key="1">
    <source>
        <dbReference type="PROSITE-ProRule" id="PRU00266"/>
    </source>
</evidence>
<evidence type="ECO:0000313" key="4">
    <source>
        <dbReference type="Proteomes" id="UP001383192"/>
    </source>
</evidence>
<dbReference type="InterPro" id="IPR014720">
    <property type="entry name" value="dsRBD_dom"/>
</dbReference>
<sequence>MLCNLPRLLALSENHQDLQGIGRLDALVWNHSTSGPAHSPTWTCIAKIDGRPLGMGTGPRKYIAMDMAAEQALQAMKEEA</sequence>
<feature type="domain" description="DRBM" evidence="2">
    <location>
        <begin position="1"/>
        <end position="78"/>
    </location>
</feature>
<protein>
    <recommendedName>
        <fullName evidence="2">DRBM domain-containing protein</fullName>
    </recommendedName>
</protein>
<reference evidence="3 4" key="1">
    <citation type="submission" date="2024-01" db="EMBL/GenBank/DDBJ databases">
        <title>A draft genome for a cacao thread blight-causing isolate of Paramarasmius palmivorus.</title>
        <authorList>
            <person name="Baruah I.K."/>
            <person name="Bukari Y."/>
            <person name="Amoako-Attah I."/>
            <person name="Meinhardt L.W."/>
            <person name="Bailey B.A."/>
            <person name="Cohen S.P."/>
        </authorList>
    </citation>
    <scope>NUCLEOTIDE SEQUENCE [LARGE SCALE GENOMIC DNA]</scope>
    <source>
        <strain evidence="3 4">GH-12</strain>
    </source>
</reference>
<dbReference type="SUPFAM" id="SSF54768">
    <property type="entry name" value="dsRNA-binding domain-like"/>
    <property type="match status" value="1"/>
</dbReference>
<evidence type="ECO:0000259" key="2">
    <source>
        <dbReference type="PROSITE" id="PS50137"/>
    </source>
</evidence>
<dbReference type="PROSITE" id="PS50137">
    <property type="entry name" value="DS_RBD"/>
    <property type="match status" value="1"/>
</dbReference>
<keyword evidence="4" id="KW-1185">Reference proteome</keyword>
<comment type="caution">
    <text evidence="3">The sequence shown here is derived from an EMBL/GenBank/DDBJ whole genome shotgun (WGS) entry which is preliminary data.</text>
</comment>
<name>A0AAW0E6E6_9AGAR</name>
<dbReference type="Gene3D" id="3.30.160.20">
    <property type="match status" value="1"/>
</dbReference>
<keyword evidence="1" id="KW-0694">RNA-binding</keyword>
<proteinExistence type="predicted"/>
<accession>A0AAW0E6E6</accession>
<organism evidence="3 4">
    <name type="scientific">Paramarasmius palmivorus</name>
    <dbReference type="NCBI Taxonomy" id="297713"/>
    <lineage>
        <taxon>Eukaryota</taxon>
        <taxon>Fungi</taxon>
        <taxon>Dikarya</taxon>
        <taxon>Basidiomycota</taxon>
        <taxon>Agaricomycotina</taxon>
        <taxon>Agaricomycetes</taxon>
        <taxon>Agaricomycetidae</taxon>
        <taxon>Agaricales</taxon>
        <taxon>Marasmiineae</taxon>
        <taxon>Marasmiaceae</taxon>
        <taxon>Paramarasmius</taxon>
    </lineage>
</organism>
<dbReference type="Proteomes" id="UP001383192">
    <property type="component" value="Unassembled WGS sequence"/>
</dbReference>
<gene>
    <name evidence="3" type="ORF">VNI00_002259</name>
</gene>
<dbReference type="EMBL" id="JAYKXP010000005">
    <property type="protein sequence ID" value="KAK7058623.1"/>
    <property type="molecule type" value="Genomic_DNA"/>
</dbReference>
<dbReference type="GO" id="GO:0003723">
    <property type="term" value="F:RNA binding"/>
    <property type="evidence" value="ECO:0007669"/>
    <property type="project" value="UniProtKB-UniRule"/>
</dbReference>
<dbReference type="Pfam" id="PF00035">
    <property type="entry name" value="dsrm"/>
    <property type="match status" value="1"/>
</dbReference>